<sequence>MKHFICAVSILLAAGYAIVNAQNTVIPTPLHTRFSVPGPGDDPLRAYLTYMTSTSTFARTIDEFLLGHQWGAGRFMKVNGALSANFTNEHWSYGTNWAALRRLDTTRPNYLGWSLSAWGDGENEAPKVRFTQPWIGVRYEPAENSGSTPTWTPRDAASWPWSFSVRQYGSVINTTGDPNYRRFVLDTALISGTMPAMVLDKCEPRTQLHVINKHFVAENTGSTSSYQYEETVDGRNMYLVINLRRLSSTENTMDDTPVLKLQVQGIRNRATDPGDRAPVYFNFTKQPESTGTSITTLADSRGKVLDMEPVTGDINEIIITQRQLPAGSDRDITIVAEFRTDGIIDPVSGNPVVGILKHKVLAPYNDDGRYNHLIDTVTPQVRFYDNVSVAIQSVSLVTPTTFSAITGAWDGDFATAFGGEVKKIRDCLADFATFSQQKLRVAHFYTRDEFDHQEALGMVYRGHLLDGLLSSETGYAGERFDGYYLTNDFGRQLFHILPFRQKWTSGLGMPERFTASPALAFTKWYWENDDLITLDAPDPYPSLKIKAGYRRGADNIATALPYNAQYESMIATKYSGTFGSVVSMNPPLSSTYQRDSVYQYALNSDVGPLGAHEAGIFELMKQTGGTLFTSRIPWLANFFYHLDPSYKKTPTGKKLVKFEKFRPLTGEEVRLQIGACLAFGAKGLIYDKFFGEEYAFPDPASVPNDTEVGYQALWPGLVTTIDKVTDWDTRPSATYANILAKDSLGSDFIVAGDAMKMDQWVNMAALADSMALGASQTGTAADRIYLGRKSARLEVKKWHDLIMDSTTKSLIYKMHPLAWIGKGYKTLMNGTMSHMTNWIDTSAFAMYKWTKTPKSAAHYTMVSEPAGERFFDVVILDTLTGAPGDGETVIAVTNRRTAPFLIDDALSDSVRFRTTQEFDQLLTGSPQLRYRQIGARRLMLPLDYQFNPGTPSLLHVREVTLDNANRLDTVTGTTAKLAIDLRPGETRFFHVKRLRAVDTAAAGFLAFSTQNKLVAYPVPKSDYSGYTDSIRYHMVYHRRDNAPLRTGPWTVFYVRSRPYRRDSVPDVAGLDWETPIRLSVGTMLSRPRTDAGQTRTQLSNVTPIEYDSIVTTPSSTLDLSCGFPSIVVREYSSNRPRIHVVYTCQDLWAQYPNRQNFFHVVENYFDDAATLNAGVIELNGRSLAVVKKNIGHDIDSLKDLATFGTPVVNASGNGTMYYAWSSSNAGIGAGTKLTTQQWFPLAGSIATVPMPTIGTLVGGGARYPTLNPYSNIAQASTSASLAWQENGQIRYTRLSRNPANGLMLRFLPSFIAMSFDTGTPYPIPYSGADAIAVMSDTSHSAESRYPVIVRSLQPDTMSVFIKDPAGPLGTYKYNHESIAWEEYLTEDGLSQIRYRHFFDMMNSSQLHYWWTGRTYASWASLFHPVLTNGDVKLDSLTWMGLVGGTVETYDDSLKILRGNVADSALILNYNVLSDYDFNDLRTARDNITSFGSYWTGYKQFPILSTQQITLRTFPGIPGSVAPPVLHTEYLRAGGPWPHLAARHQEFKPRGIQSVRRVLQYTNDPTPSLLASAESFYRVSETEGSYDPPVMLSGFDAENESFAIRAALDDGRTLTFNPPVPVSVPDYEGSTDMRALTSVMLAPMKTLVSQPFNVGDVNELRTVTTGRLRENVTFAIDELDPEADTVITSTTLNLPAAEDTSGTDRCTWYLTSGSNRRYRLRVTYEGMTPMVRHQDIDLGPERERFGKGQTALNARVIDLSKRTATVLDAVSSLSVYPNPASDRATVIIGGKGITKEALTSGRFILDVADASGSVVMSNVVAFGEAVDIIGLPTGSYHLRLRHEVGQSVVIVGTGMLTIVR</sequence>
<protein>
    <recommendedName>
        <fullName evidence="4">Secretion system C-terminal sorting domain-containing protein</fullName>
    </recommendedName>
</protein>
<accession>A0A1M3KZG5</accession>
<evidence type="ECO:0000313" key="2">
    <source>
        <dbReference type="EMBL" id="OJX57735.1"/>
    </source>
</evidence>
<gene>
    <name evidence="2" type="ORF">BGO89_07120</name>
</gene>
<keyword evidence="1" id="KW-0732">Signal</keyword>
<evidence type="ECO:0000256" key="1">
    <source>
        <dbReference type="SAM" id="SignalP"/>
    </source>
</evidence>
<feature type="signal peptide" evidence="1">
    <location>
        <begin position="1"/>
        <end position="21"/>
    </location>
</feature>
<comment type="caution">
    <text evidence="2">The sequence shown here is derived from an EMBL/GenBank/DDBJ whole genome shotgun (WGS) entry which is preliminary data.</text>
</comment>
<proteinExistence type="predicted"/>
<evidence type="ECO:0008006" key="4">
    <source>
        <dbReference type="Google" id="ProtNLM"/>
    </source>
</evidence>
<evidence type="ECO:0000313" key="3">
    <source>
        <dbReference type="Proteomes" id="UP000184233"/>
    </source>
</evidence>
<reference evidence="2 3" key="1">
    <citation type="submission" date="2016-09" db="EMBL/GenBank/DDBJ databases">
        <title>Genome-resolved meta-omics ties microbial dynamics to process performance in biotechnology for thiocyanate degradation.</title>
        <authorList>
            <person name="Kantor R.S."/>
            <person name="Huddy R.J."/>
            <person name="Iyer R."/>
            <person name="Thomas B.C."/>
            <person name="Brown C.T."/>
            <person name="Anantharaman K."/>
            <person name="Tringe S."/>
            <person name="Hettich R.L."/>
            <person name="Harrison S.T."/>
            <person name="Banfield J.F."/>
        </authorList>
    </citation>
    <scope>NUCLEOTIDE SEQUENCE [LARGE SCALE GENOMIC DNA]</scope>
    <source>
        <strain evidence="2">59-99</strain>
    </source>
</reference>
<dbReference type="Proteomes" id="UP000184233">
    <property type="component" value="Unassembled WGS sequence"/>
</dbReference>
<name>A0A1M3KZG5_9BACT</name>
<feature type="chain" id="PRO_5012047367" description="Secretion system C-terminal sorting domain-containing protein" evidence="1">
    <location>
        <begin position="22"/>
        <end position="1859"/>
    </location>
</feature>
<organism evidence="2 3">
    <name type="scientific">Candidatus Kapaibacterium thiocyanatum</name>
    <dbReference type="NCBI Taxonomy" id="1895771"/>
    <lineage>
        <taxon>Bacteria</taxon>
        <taxon>Pseudomonadati</taxon>
        <taxon>Candidatus Kapaibacteriota</taxon>
        <taxon>Candidatus Kapaibacteriia</taxon>
        <taxon>Candidatus Kapaibacteriales</taxon>
        <taxon>Candidatus Kapaibacteriaceae</taxon>
        <taxon>Candidatus Kapaibacterium</taxon>
    </lineage>
</organism>
<dbReference type="EMBL" id="MKVH01000021">
    <property type="protein sequence ID" value="OJX57735.1"/>
    <property type="molecule type" value="Genomic_DNA"/>
</dbReference>